<dbReference type="EMBL" id="JBHLXP010000004">
    <property type="protein sequence ID" value="MFC0049852.1"/>
    <property type="molecule type" value="Genomic_DNA"/>
</dbReference>
<organism evidence="2 3">
    <name type="scientific">Rheinheimera tilapiae</name>
    <dbReference type="NCBI Taxonomy" id="875043"/>
    <lineage>
        <taxon>Bacteria</taxon>
        <taxon>Pseudomonadati</taxon>
        <taxon>Pseudomonadota</taxon>
        <taxon>Gammaproteobacteria</taxon>
        <taxon>Chromatiales</taxon>
        <taxon>Chromatiaceae</taxon>
        <taxon>Rheinheimera</taxon>
    </lineage>
</organism>
<sequence length="147" mass="16960">MSQTNPTLSQLHNQIDQWLQAIKRSDFAAICSHYTEDVRAFDAVKQLQFRQADYLAHWQQCLEMCPNHLAFDLKDIQIRHSADLAIMYALLYCAGVNDKGEVQGCWMRVTQGWQQQQGQWRIFHDHFSAPFDMVTGAALFDLQPDAA</sequence>
<dbReference type="Proteomes" id="UP001589813">
    <property type="component" value="Unassembled WGS sequence"/>
</dbReference>
<gene>
    <name evidence="2" type="ORF">ACFFJP_16245</name>
</gene>
<protein>
    <submittedName>
        <fullName evidence="2">YybH family protein</fullName>
    </submittedName>
</protein>
<evidence type="ECO:0000313" key="3">
    <source>
        <dbReference type="Proteomes" id="UP001589813"/>
    </source>
</evidence>
<keyword evidence="3" id="KW-1185">Reference proteome</keyword>
<comment type="caution">
    <text evidence="2">The sequence shown here is derived from an EMBL/GenBank/DDBJ whole genome shotgun (WGS) entry which is preliminary data.</text>
</comment>
<dbReference type="Gene3D" id="3.10.450.50">
    <property type="match status" value="1"/>
</dbReference>
<name>A0ABV6BIF9_9GAMM</name>
<evidence type="ECO:0000313" key="2">
    <source>
        <dbReference type="EMBL" id="MFC0049852.1"/>
    </source>
</evidence>
<feature type="domain" description="SnoaL-like" evidence="1">
    <location>
        <begin position="15"/>
        <end position="131"/>
    </location>
</feature>
<reference evidence="2 3" key="1">
    <citation type="submission" date="2024-09" db="EMBL/GenBank/DDBJ databases">
        <authorList>
            <person name="Sun Q."/>
            <person name="Mori K."/>
        </authorList>
    </citation>
    <scope>NUCLEOTIDE SEQUENCE [LARGE SCALE GENOMIC DNA]</scope>
    <source>
        <strain evidence="2 3">KCTC 23315</strain>
    </source>
</reference>
<dbReference type="InterPro" id="IPR037401">
    <property type="entry name" value="SnoaL-like"/>
</dbReference>
<dbReference type="Pfam" id="PF13474">
    <property type="entry name" value="SnoaL_3"/>
    <property type="match status" value="1"/>
</dbReference>
<dbReference type="SUPFAM" id="SSF54427">
    <property type="entry name" value="NTF2-like"/>
    <property type="match status" value="1"/>
</dbReference>
<dbReference type="InterPro" id="IPR032710">
    <property type="entry name" value="NTF2-like_dom_sf"/>
</dbReference>
<evidence type="ECO:0000259" key="1">
    <source>
        <dbReference type="Pfam" id="PF13474"/>
    </source>
</evidence>
<dbReference type="RefSeq" id="WP_377246496.1">
    <property type="nucleotide sequence ID" value="NZ_JBHLXP010000004.1"/>
</dbReference>
<accession>A0ABV6BIF9</accession>
<proteinExistence type="predicted"/>